<dbReference type="AlphaFoldDB" id="A0A0G1H2L0"/>
<evidence type="ECO:0000313" key="10">
    <source>
        <dbReference type="Proteomes" id="UP000034736"/>
    </source>
</evidence>
<comment type="subcellular location">
    <subcellularLocation>
        <location evidence="1">Membrane</location>
        <topology evidence="1">Multi-pass membrane protein</topology>
    </subcellularLocation>
</comment>
<feature type="transmembrane region" description="Helical" evidence="7">
    <location>
        <begin position="83"/>
        <end position="102"/>
    </location>
</feature>
<evidence type="ECO:0000256" key="1">
    <source>
        <dbReference type="ARBA" id="ARBA00004141"/>
    </source>
</evidence>
<evidence type="ECO:0000259" key="8">
    <source>
        <dbReference type="Pfam" id="PF02397"/>
    </source>
</evidence>
<keyword evidence="6 7" id="KW-0472">Membrane</keyword>
<evidence type="ECO:0000256" key="7">
    <source>
        <dbReference type="SAM" id="Phobius"/>
    </source>
</evidence>
<keyword evidence="5 7" id="KW-1133">Transmembrane helix</keyword>
<keyword evidence="4 7" id="KW-0812">Transmembrane</keyword>
<name>A0A0G1H2L0_9BACT</name>
<comment type="similarity">
    <text evidence="2">Belongs to the bacterial sugar transferase family.</text>
</comment>
<dbReference type="Pfam" id="PF02397">
    <property type="entry name" value="Bac_transf"/>
    <property type="match status" value="1"/>
</dbReference>
<proteinExistence type="inferred from homology"/>
<dbReference type="PATRIC" id="fig|1618647.3.peg.352"/>
<dbReference type="NCBIfam" id="TIGR03025">
    <property type="entry name" value="EPS_sugtrans"/>
    <property type="match status" value="1"/>
</dbReference>
<dbReference type="GO" id="GO:0016780">
    <property type="term" value="F:phosphotransferase activity, for other substituted phosphate groups"/>
    <property type="evidence" value="ECO:0007669"/>
    <property type="project" value="TreeGrafter"/>
</dbReference>
<dbReference type="InterPro" id="IPR003362">
    <property type="entry name" value="Bact_transf"/>
</dbReference>
<dbReference type="STRING" id="1618647.UW30_C0006G0033"/>
<protein>
    <submittedName>
        <fullName evidence="9">Sugar transferase</fullName>
    </submittedName>
</protein>
<keyword evidence="3 9" id="KW-0808">Transferase</keyword>
<evidence type="ECO:0000256" key="6">
    <source>
        <dbReference type="ARBA" id="ARBA00023136"/>
    </source>
</evidence>
<organism evidence="9 10">
    <name type="scientific">Candidatus Giovannonibacteria bacterium GW2011_GWA2_44_13b</name>
    <dbReference type="NCBI Taxonomy" id="1618647"/>
    <lineage>
        <taxon>Bacteria</taxon>
        <taxon>Candidatus Giovannoniibacteriota</taxon>
    </lineage>
</organism>
<feature type="transmembrane region" description="Helical" evidence="7">
    <location>
        <begin position="12"/>
        <end position="32"/>
    </location>
</feature>
<dbReference type="GO" id="GO:0016020">
    <property type="term" value="C:membrane"/>
    <property type="evidence" value="ECO:0007669"/>
    <property type="project" value="UniProtKB-SubCell"/>
</dbReference>
<dbReference type="PANTHER" id="PTHR30576">
    <property type="entry name" value="COLANIC BIOSYNTHESIS UDP-GLUCOSE LIPID CARRIER TRANSFERASE"/>
    <property type="match status" value="1"/>
</dbReference>
<accession>A0A0G1H2L0</accession>
<sequence>MPKFNGKKAIILFGDVLILYTSLFLMFLIRGYSIATAWDNHKFPFFWVYILWILIFYSAGMYDWEHYPPTRRYYTVQLVGKTMLVNVLVAIMLFYLIPSFSITPRTNLFIDAALVSVLIWLWRNNFIKRAALRSKIKILFFGKTPETENFANYLAEKTMLGYGVELIADHIKFDHSDIKSFIKERKIDIVVVSKDISQNIELVRMFYEVLPLGITITNFPDFYESITGKIPTSLINETWFLENLAELNNRPYEQAKRVLDVAAATFLSIPVILLFPIIAFLIKIESRGPVFFKQKRVGKNGKVFEFIKFRSMIEGADAIGGEKGTGGDARHTNVGKFLRKTYLDELPQIINIFRGEMSFVGPRPERPEFVEILRDHVQFYETRLLVRPGITGWAQIRMTNDASVEDAPEKLQYDLYYIKNRSLLMDLGIMLKTAAILVRREGR</sequence>
<dbReference type="InterPro" id="IPR017475">
    <property type="entry name" value="EPS_sugar_tfrase"/>
</dbReference>
<dbReference type="PANTHER" id="PTHR30576:SF0">
    <property type="entry name" value="UNDECAPRENYL-PHOSPHATE N-ACETYLGALACTOSAMINYL 1-PHOSPHATE TRANSFERASE-RELATED"/>
    <property type="match status" value="1"/>
</dbReference>
<evidence type="ECO:0000313" key="9">
    <source>
        <dbReference type="EMBL" id="KKT41606.1"/>
    </source>
</evidence>
<feature type="transmembrane region" description="Helical" evidence="7">
    <location>
        <begin position="258"/>
        <end position="282"/>
    </location>
</feature>
<feature type="domain" description="Bacterial sugar transferase" evidence="8">
    <location>
        <begin position="256"/>
        <end position="438"/>
    </location>
</feature>
<gene>
    <name evidence="9" type="ORF">UW30_C0006G0033</name>
</gene>
<evidence type="ECO:0000256" key="2">
    <source>
        <dbReference type="ARBA" id="ARBA00006464"/>
    </source>
</evidence>
<comment type="caution">
    <text evidence="9">The sequence shown here is derived from an EMBL/GenBank/DDBJ whole genome shotgun (WGS) entry which is preliminary data.</text>
</comment>
<evidence type="ECO:0000256" key="3">
    <source>
        <dbReference type="ARBA" id="ARBA00022679"/>
    </source>
</evidence>
<dbReference type="Proteomes" id="UP000034736">
    <property type="component" value="Unassembled WGS sequence"/>
</dbReference>
<feature type="transmembrane region" description="Helical" evidence="7">
    <location>
        <begin position="108"/>
        <end position="127"/>
    </location>
</feature>
<evidence type="ECO:0000256" key="4">
    <source>
        <dbReference type="ARBA" id="ARBA00022692"/>
    </source>
</evidence>
<reference evidence="9 10" key="1">
    <citation type="journal article" date="2015" name="Nature">
        <title>rRNA introns, odd ribosomes, and small enigmatic genomes across a large radiation of phyla.</title>
        <authorList>
            <person name="Brown C.T."/>
            <person name="Hug L.A."/>
            <person name="Thomas B.C."/>
            <person name="Sharon I."/>
            <person name="Castelle C.J."/>
            <person name="Singh A."/>
            <person name="Wilkins M.J."/>
            <person name="Williams K.H."/>
            <person name="Banfield J.F."/>
        </authorList>
    </citation>
    <scope>NUCLEOTIDE SEQUENCE [LARGE SCALE GENOMIC DNA]</scope>
</reference>
<feature type="transmembrane region" description="Helical" evidence="7">
    <location>
        <begin position="44"/>
        <end position="62"/>
    </location>
</feature>
<dbReference type="EMBL" id="LCHU01000006">
    <property type="protein sequence ID" value="KKT41606.1"/>
    <property type="molecule type" value="Genomic_DNA"/>
</dbReference>
<evidence type="ECO:0000256" key="5">
    <source>
        <dbReference type="ARBA" id="ARBA00022989"/>
    </source>
</evidence>